<evidence type="ECO:0000259" key="2">
    <source>
        <dbReference type="Pfam" id="PF26397"/>
    </source>
</evidence>
<dbReference type="OrthoDB" id="209828at2157"/>
<feature type="transmembrane region" description="Helical" evidence="1">
    <location>
        <begin position="6"/>
        <end position="25"/>
    </location>
</feature>
<keyword evidence="4" id="KW-1185">Reference proteome</keyword>
<name>M0IS40_9EURY</name>
<reference evidence="3 4" key="1">
    <citation type="journal article" date="2014" name="PLoS Genet.">
        <title>Phylogenetically driven sequencing of extremely halophilic archaea reveals strategies for static and dynamic osmo-response.</title>
        <authorList>
            <person name="Becker E.A."/>
            <person name="Seitzer P.M."/>
            <person name="Tritt A."/>
            <person name="Larsen D."/>
            <person name="Krusor M."/>
            <person name="Yao A.I."/>
            <person name="Wu D."/>
            <person name="Madern D."/>
            <person name="Eisen J.A."/>
            <person name="Darling A.E."/>
            <person name="Facciotti M.T."/>
        </authorList>
    </citation>
    <scope>NUCLEOTIDE SEQUENCE [LARGE SCALE GENOMIC DNA]</scope>
    <source>
        <strain evidence="3 4">ATCC BAA-1512</strain>
    </source>
</reference>
<keyword evidence="1" id="KW-0812">Transmembrane</keyword>
<dbReference type="AlphaFoldDB" id="M0IS40"/>
<evidence type="ECO:0000313" key="3">
    <source>
        <dbReference type="EMBL" id="ELZ98857.1"/>
    </source>
</evidence>
<evidence type="ECO:0000313" key="4">
    <source>
        <dbReference type="Proteomes" id="UP000011550"/>
    </source>
</evidence>
<organism evidence="3 4">
    <name type="scientific">Haloferax mucosum ATCC BAA-1512</name>
    <dbReference type="NCBI Taxonomy" id="662479"/>
    <lineage>
        <taxon>Archaea</taxon>
        <taxon>Methanobacteriati</taxon>
        <taxon>Methanobacteriota</taxon>
        <taxon>Stenosarchaea group</taxon>
        <taxon>Halobacteria</taxon>
        <taxon>Halobacteriales</taxon>
        <taxon>Haloferacaceae</taxon>
        <taxon>Haloferax</taxon>
    </lineage>
</organism>
<protein>
    <recommendedName>
        <fullName evidence="2">DUF8097 domain-containing protein</fullName>
    </recommendedName>
</protein>
<accession>M0IS40</accession>
<dbReference type="EMBL" id="AOLN01000001">
    <property type="protein sequence ID" value="ELZ98857.1"/>
    <property type="molecule type" value="Genomic_DNA"/>
</dbReference>
<dbReference type="Proteomes" id="UP000011550">
    <property type="component" value="Unassembled WGS sequence"/>
</dbReference>
<proteinExistence type="predicted"/>
<dbReference type="Pfam" id="PF26397">
    <property type="entry name" value="DUF8097"/>
    <property type="match status" value="1"/>
</dbReference>
<sequence length="126" mass="14167">MVTRRTTALVQLGLSLFASLWMLLLRKIRQDSADEQHAPARLSLVGLVAGGVRGVGHLWADDRDFWQVRTSRRRRFFASLVTTAVDVRLSSRSESFNDSFTLGHLLGATVYRVWFGLLRPLPEANG</sequence>
<feature type="domain" description="DUF8097" evidence="2">
    <location>
        <begin position="1"/>
        <end position="124"/>
    </location>
</feature>
<gene>
    <name evidence="3" type="ORF">C440_00835</name>
</gene>
<dbReference type="InterPro" id="IPR058410">
    <property type="entry name" value="DUF8097"/>
</dbReference>
<dbReference type="RefSeq" id="WP_008317320.1">
    <property type="nucleotide sequence ID" value="NZ_AOLN01000001.1"/>
</dbReference>
<evidence type="ECO:0000256" key="1">
    <source>
        <dbReference type="SAM" id="Phobius"/>
    </source>
</evidence>
<comment type="caution">
    <text evidence="3">The sequence shown here is derived from an EMBL/GenBank/DDBJ whole genome shotgun (WGS) entry which is preliminary data.</text>
</comment>
<keyword evidence="1" id="KW-1133">Transmembrane helix</keyword>
<keyword evidence="1" id="KW-0472">Membrane</keyword>
<dbReference type="PATRIC" id="fig|662479.7.peg.170"/>